<dbReference type="GO" id="GO:0008781">
    <property type="term" value="F:N-acylneuraminate cytidylyltransferase activity"/>
    <property type="evidence" value="ECO:0007669"/>
    <property type="project" value="TreeGrafter"/>
</dbReference>
<dbReference type="PANTHER" id="PTHR21485:SF3">
    <property type="entry name" value="N-ACYLNEURAMINATE CYTIDYLYLTRANSFERASE"/>
    <property type="match status" value="1"/>
</dbReference>
<dbReference type="Gene3D" id="3.40.50.1000">
    <property type="entry name" value="HAD superfamily/HAD-like"/>
    <property type="match status" value="1"/>
</dbReference>
<dbReference type="SUPFAM" id="SSF56784">
    <property type="entry name" value="HAD-like"/>
    <property type="match status" value="1"/>
</dbReference>
<evidence type="ECO:0000256" key="6">
    <source>
        <dbReference type="ARBA" id="ARBA00022842"/>
    </source>
</evidence>
<dbReference type="InterPro" id="IPR006549">
    <property type="entry name" value="HAD-SF_hydro_IIIA"/>
</dbReference>
<dbReference type="InterPro" id="IPR010023">
    <property type="entry name" value="KdsC_fam"/>
</dbReference>
<evidence type="ECO:0000313" key="8">
    <source>
        <dbReference type="EMBL" id="OGL55077.1"/>
    </source>
</evidence>
<feature type="binding site" evidence="7">
    <location>
        <position position="20"/>
    </location>
    <ligand>
        <name>Mg(2+)</name>
        <dbReference type="ChEBI" id="CHEBI:18420"/>
    </ligand>
</feature>
<dbReference type="Pfam" id="PF08282">
    <property type="entry name" value="Hydrolase_3"/>
    <property type="match status" value="1"/>
</dbReference>
<evidence type="ECO:0000256" key="3">
    <source>
        <dbReference type="ARBA" id="ARBA00011881"/>
    </source>
</evidence>
<proteinExistence type="inferred from homology"/>
<sequence>MKNSFDVDTRAKNIKFIILDVDGVLTDGRITFNSKNEEFKSFDVKDGHGIKLAQRCGIKFAIITGRWSPIVEKRCKELNIDEVHQNADDKAKIFNEILNKYKIKEEEVAYMGDDLADVPVFKRAGLAATVSDAFDYIKKEVHYITKLKGGRGAVRELIDFILQKQSQWNSIIKKEFFDRAGAE</sequence>
<name>A0A1F7SPG2_9BACT</name>
<dbReference type="SFLD" id="SFLDG01138">
    <property type="entry name" value="C1.6.2:_Deoxy-d-mannose-octulo"/>
    <property type="match status" value="1"/>
</dbReference>
<dbReference type="InterPro" id="IPR036412">
    <property type="entry name" value="HAD-like_sf"/>
</dbReference>
<dbReference type="NCBIfam" id="TIGR01662">
    <property type="entry name" value="HAD-SF-IIIA"/>
    <property type="match status" value="1"/>
</dbReference>
<evidence type="ECO:0008006" key="10">
    <source>
        <dbReference type="Google" id="ProtNLM"/>
    </source>
</evidence>
<evidence type="ECO:0000313" key="9">
    <source>
        <dbReference type="Proteomes" id="UP000178082"/>
    </source>
</evidence>
<dbReference type="GO" id="GO:0016788">
    <property type="term" value="F:hydrolase activity, acting on ester bonds"/>
    <property type="evidence" value="ECO:0007669"/>
    <property type="project" value="InterPro"/>
</dbReference>
<organism evidence="8 9">
    <name type="scientific">Candidatus Schekmanbacteria bacterium RIFCSPLOWO2_12_FULL_38_15</name>
    <dbReference type="NCBI Taxonomy" id="1817883"/>
    <lineage>
        <taxon>Bacteria</taxon>
        <taxon>Candidatus Schekmaniibacteriota</taxon>
    </lineage>
</organism>
<evidence type="ECO:0000256" key="2">
    <source>
        <dbReference type="ARBA" id="ARBA00005893"/>
    </source>
</evidence>
<evidence type="ECO:0000256" key="7">
    <source>
        <dbReference type="PIRSR" id="PIRSR006118-2"/>
    </source>
</evidence>
<dbReference type="SFLD" id="SFLDS00003">
    <property type="entry name" value="Haloacid_Dehalogenase"/>
    <property type="match status" value="1"/>
</dbReference>
<comment type="caution">
    <text evidence="8">The sequence shown here is derived from an EMBL/GenBank/DDBJ whole genome shotgun (WGS) entry which is preliminary data.</text>
</comment>
<accession>A0A1F7SPG2</accession>
<protein>
    <recommendedName>
        <fullName evidence="10">3-deoxy-D-manno-octulosonate 8-phosphate phosphatase</fullName>
    </recommendedName>
</protein>
<dbReference type="InterPro" id="IPR023214">
    <property type="entry name" value="HAD_sf"/>
</dbReference>
<reference evidence="8 9" key="1">
    <citation type="journal article" date="2016" name="Nat. Commun.">
        <title>Thousands of microbial genomes shed light on interconnected biogeochemical processes in an aquifer system.</title>
        <authorList>
            <person name="Anantharaman K."/>
            <person name="Brown C.T."/>
            <person name="Hug L.A."/>
            <person name="Sharon I."/>
            <person name="Castelle C.J."/>
            <person name="Probst A.J."/>
            <person name="Thomas B.C."/>
            <person name="Singh A."/>
            <person name="Wilkins M.J."/>
            <person name="Karaoz U."/>
            <person name="Brodie E.L."/>
            <person name="Williams K.H."/>
            <person name="Hubbard S.S."/>
            <person name="Banfield J.F."/>
        </authorList>
    </citation>
    <scope>NUCLEOTIDE SEQUENCE [LARGE SCALE GENOMIC DNA]</scope>
</reference>
<dbReference type="PANTHER" id="PTHR21485">
    <property type="entry name" value="HAD SUPERFAMILY MEMBERS CMAS AND KDSC"/>
    <property type="match status" value="1"/>
</dbReference>
<feature type="binding site" evidence="7">
    <location>
        <position position="113"/>
    </location>
    <ligand>
        <name>Mg(2+)</name>
        <dbReference type="ChEBI" id="CHEBI:18420"/>
    </ligand>
</feature>
<dbReference type="NCBIfam" id="TIGR01670">
    <property type="entry name" value="KdsC-phosphatas"/>
    <property type="match status" value="1"/>
</dbReference>
<dbReference type="CDD" id="cd01630">
    <property type="entry name" value="HAD_KDO-like"/>
    <property type="match status" value="1"/>
</dbReference>
<comment type="similarity">
    <text evidence="2">Belongs to the KdsC family.</text>
</comment>
<keyword evidence="6 7" id="KW-0460">Magnesium</keyword>
<dbReference type="InterPro" id="IPR050793">
    <property type="entry name" value="CMP-NeuNAc_synthase"/>
</dbReference>
<dbReference type="EMBL" id="MGDI01000004">
    <property type="protein sequence ID" value="OGL55077.1"/>
    <property type="molecule type" value="Genomic_DNA"/>
</dbReference>
<dbReference type="STRING" id="1817883.A3G31_02430"/>
<dbReference type="FunFam" id="3.40.50.1000:FF:000029">
    <property type="entry name" value="3-deoxy-D-manno-octulosonate 8-phosphate phosphatase KdsC"/>
    <property type="match status" value="1"/>
</dbReference>
<dbReference type="GO" id="GO:0046872">
    <property type="term" value="F:metal ion binding"/>
    <property type="evidence" value="ECO:0007669"/>
    <property type="project" value="UniProtKB-KW"/>
</dbReference>
<feature type="binding site" evidence="7">
    <location>
        <position position="22"/>
    </location>
    <ligand>
        <name>substrate</name>
    </ligand>
</feature>
<dbReference type="SFLD" id="SFLDG01136">
    <property type="entry name" value="C1.6:_Phosphoserine_Phosphatas"/>
    <property type="match status" value="1"/>
</dbReference>
<dbReference type="Proteomes" id="UP000178082">
    <property type="component" value="Unassembled WGS sequence"/>
</dbReference>
<dbReference type="AlphaFoldDB" id="A0A1F7SPG2"/>
<comment type="subunit">
    <text evidence="3">Homotetramer.</text>
</comment>
<dbReference type="PIRSF" id="PIRSF006118">
    <property type="entry name" value="KDO8-P_Ptase"/>
    <property type="match status" value="1"/>
</dbReference>
<keyword evidence="5" id="KW-0378">Hydrolase</keyword>
<comment type="cofactor">
    <cofactor evidence="1 7">
        <name>Mg(2+)</name>
        <dbReference type="ChEBI" id="CHEBI:18420"/>
    </cofactor>
</comment>
<evidence type="ECO:0000256" key="1">
    <source>
        <dbReference type="ARBA" id="ARBA00001946"/>
    </source>
</evidence>
<evidence type="ECO:0000256" key="5">
    <source>
        <dbReference type="ARBA" id="ARBA00022801"/>
    </source>
</evidence>
<evidence type="ECO:0000256" key="4">
    <source>
        <dbReference type="ARBA" id="ARBA00022723"/>
    </source>
</evidence>
<gene>
    <name evidence="8" type="ORF">A3G31_02430</name>
</gene>
<keyword evidence="4 7" id="KW-0479">Metal-binding</keyword>